<evidence type="ECO:0000256" key="10">
    <source>
        <dbReference type="PROSITE-ProRule" id="PRU00042"/>
    </source>
</evidence>
<keyword evidence="7" id="KW-0804">Transcription</keyword>
<dbReference type="Pfam" id="PF00096">
    <property type="entry name" value="zf-C2H2"/>
    <property type="match status" value="2"/>
</dbReference>
<organism evidence="13 15">
    <name type="scientific">Orbilia oligospora</name>
    <name type="common">Nematode-trapping fungus</name>
    <name type="synonym">Arthrobotrys oligospora</name>
    <dbReference type="NCBI Taxonomy" id="2813651"/>
    <lineage>
        <taxon>Eukaryota</taxon>
        <taxon>Fungi</taxon>
        <taxon>Dikarya</taxon>
        <taxon>Ascomycota</taxon>
        <taxon>Pezizomycotina</taxon>
        <taxon>Orbiliomycetes</taxon>
        <taxon>Orbiliales</taxon>
        <taxon>Orbiliaceae</taxon>
        <taxon>Orbilia</taxon>
    </lineage>
</organism>
<dbReference type="OrthoDB" id="6077919at2759"/>
<feature type="region of interest" description="Disordered" evidence="11">
    <location>
        <begin position="228"/>
        <end position="257"/>
    </location>
</feature>
<evidence type="ECO:0000256" key="6">
    <source>
        <dbReference type="ARBA" id="ARBA00023015"/>
    </source>
</evidence>
<evidence type="ECO:0000256" key="2">
    <source>
        <dbReference type="ARBA" id="ARBA00022723"/>
    </source>
</evidence>
<protein>
    <recommendedName>
        <fullName evidence="12">C2H2-type domain-containing protein</fullName>
    </recommendedName>
</protein>
<dbReference type="InterPro" id="IPR013087">
    <property type="entry name" value="Znf_C2H2_type"/>
</dbReference>
<feature type="compositionally biased region" description="Polar residues" evidence="11">
    <location>
        <begin position="1"/>
        <end position="37"/>
    </location>
</feature>
<dbReference type="GO" id="GO:0000978">
    <property type="term" value="F:RNA polymerase II cis-regulatory region sequence-specific DNA binding"/>
    <property type="evidence" value="ECO:0007669"/>
    <property type="project" value="TreeGrafter"/>
</dbReference>
<evidence type="ECO:0000256" key="3">
    <source>
        <dbReference type="ARBA" id="ARBA00022737"/>
    </source>
</evidence>
<evidence type="ECO:0000256" key="5">
    <source>
        <dbReference type="ARBA" id="ARBA00022833"/>
    </source>
</evidence>
<evidence type="ECO:0000256" key="1">
    <source>
        <dbReference type="ARBA" id="ARBA00004123"/>
    </source>
</evidence>
<feature type="domain" description="C2H2-type" evidence="12">
    <location>
        <begin position="357"/>
        <end position="386"/>
    </location>
</feature>
<evidence type="ECO:0000256" key="8">
    <source>
        <dbReference type="ARBA" id="ARBA00023242"/>
    </source>
</evidence>
<comment type="caution">
    <text evidence="13">The sequence shown here is derived from an EMBL/GenBank/DDBJ whole genome shotgun (WGS) entry which is preliminary data.</text>
</comment>
<feature type="domain" description="C2H2-type" evidence="12">
    <location>
        <begin position="329"/>
        <end position="356"/>
    </location>
</feature>
<comment type="similarity">
    <text evidence="9">Belongs to the sal C2H2-type zinc-finger protein family.</text>
</comment>
<gene>
    <name evidence="13" type="ORF">TWF106_008519</name>
    <name evidence="14" type="ORF">TWF679_009668</name>
</gene>
<dbReference type="PROSITE" id="PS00028">
    <property type="entry name" value="ZINC_FINGER_C2H2_1"/>
    <property type="match status" value="2"/>
</dbReference>
<dbReference type="GO" id="GO:0008270">
    <property type="term" value="F:zinc ion binding"/>
    <property type="evidence" value="ECO:0007669"/>
    <property type="project" value="UniProtKB-KW"/>
</dbReference>
<dbReference type="EMBL" id="WIWS01000050">
    <property type="protein sequence ID" value="KAF3216345.1"/>
    <property type="molecule type" value="Genomic_DNA"/>
</dbReference>
<dbReference type="Gene3D" id="3.30.160.60">
    <property type="entry name" value="Classic Zinc Finger"/>
    <property type="match status" value="2"/>
</dbReference>
<feature type="region of interest" description="Disordered" evidence="11">
    <location>
        <begin position="1"/>
        <end position="43"/>
    </location>
</feature>
<evidence type="ECO:0000313" key="15">
    <source>
        <dbReference type="Proteomes" id="UP000472727"/>
    </source>
</evidence>
<evidence type="ECO:0000256" key="9">
    <source>
        <dbReference type="ARBA" id="ARBA00038474"/>
    </source>
</evidence>
<evidence type="ECO:0000313" key="13">
    <source>
        <dbReference type="EMBL" id="KAF3216345.1"/>
    </source>
</evidence>
<accession>A0A7C8QNS7</accession>
<dbReference type="GO" id="GO:0000981">
    <property type="term" value="F:DNA-binding transcription factor activity, RNA polymerase II-specific"/>
    <property type="evidence" value="ECO:0007669"/>
    <property type="project" value="TreeGrafter"/>
</dbReference>
<evidence type="ECO:0000313" key="14">
    <source>
        <dbReference type="EMBL" id="KAF3220288.1"/>
    </source>
</evidence>
<dbReference type="PANTHER" id="PTHR23233:SF84">
    <property type="entry name" value="FI23031P1"/>
    <property type="match status" value="1"/>
</dbReference>
<comment type="subcellular location">
    <subcellularLocation>
        <location evidence="1">Nucleus</location>
    </subcellularLocation>
</comment>
<keyword evidence="6" id="KW-0805">Transcription regulation</keyword>
<dbReference type="SUPFAM" id="SSF57667">
    <property type="entry name" value="beta-beta-alpha zinc fingers"/>
    <property type="match status" value="1"/>
</dbReference>
<dbReference type="GO" id="GO:0005634">
    <property type="term" value="C:nucleus"/>
    <property type="evidence" value="ECO:0007669"/>
    <property type="project" value="UniProtKB-SubCell"/>
</dbReference>
<dbReference type="EMBL" id="WIWT01000007">
    <property type="protein sequence ID" value="KAF3220288.1"/>
    <property type="molecule type" value="Genomic_DNA"/>
</dbReference>
<dbReference type="InterPro" id="IPR051565">
    <property type="entry name" value="Sal_C2H2-zinc-finger"/>
</dbReference>
<keyword evidence="5" id="KW-0862">Zinc</keyword>
<dbReference type="PANTHER" id="PTHR23233">
    <property type="entry name" value="SAL-LIKE PROTEIN"/>
    <property type="match status" value="1"/>
</dbReference>
<keyword evidence="2" id="KW-0479">Metal-binding</keyword>
<name>A0A7C8QNS7_ORBOL</name>
<feature type="compositionally biased region" description="Low complexity" evidence="11">
    <location>
        <begin position="235"/>
        <end position="257"/>
    </location>
</feature>
<reference evidence="13 15" key="1">
    <citation type="submission" date="2019-06" db="EMBL/GenBank/DDBJ databases">
        <authorList>
            <person name="Palmer J.M."/>
        </authorList>
    </citation>
    <scope>NUCLEOTIDE SEQUENCE [LARGE SCALE GENOMIC DNA]</scope>
    <source>
        <strain evidence="13 15">TWF106</strain>
        <strain evidence="14">TWF679</strain>
    </source>
</reference>
<dbReference type="Proteomes" id="UP000472727">
    <property type="component" value="Unassembled WGS sequence"/>
</dbReference>
<sequence length="397" mass="42720">MDSIRQNGHVQQQQQSFPYGTATSAPTDNTNFNTVQFSDPWKGGANPNPAAYAGMNNAASMAAAQGDLGGLKQPLRQNSVSSSFDQLSLNLPTTRSLPSQNIYQTDFIPATAGFPASYAEQASTASPTARATSNYAMNGYGSYDQTVKNNLYSLPSSLNEDRRLSHPSLLSSAGIMDSPLEPLRQRQSSLVDYTRPGVTAGSYHTADTLDASRGMLALGQGATRFNLPHVGGHRTSSSAASTNSYYPQSTSSSISSASSYPYYSGSMDSAGTDITAISEMYDGRHSLPTLPRPGHLLGGHHHLYGHQSGQAAMMGQFNSRVQSNTTKKHKCKICDKRFTRPSSLQTHMYSHTGEKPFACEVEGCGRQFSVVSNLRRHRKVHKPNNSDTETISNAGSV</sequence>
<dbReference type="AlphaFoldDB" id="A0A7C8QNS7"/>
<dbReference type="InterPro" id="IPR036236">
    <property type="entry name" value="Znf_C2H2_sf"/>
</dbReference>
<keyword evidence="4 10" id="KW-0863">Zinc-finger</keyword>
<keyword evidence="8" id="KW-0539">Nucleus</keyword>
<evidence type="ECO:0000256" key="7">
    <source>
        <dbReference type="ARBA" id="ARBA00023163"/>
    </source>
</evidence>
<dbReference type="SMART" id="SM00355">
    <property type="entry name" value="ZnF_C2H2"/>
    <property type="match status" value="2"/>
</dbReference>
<dbReference type="FunFam" id="3.30.160.60:FF:000793">
    <property type="entry name" value="C2H2 finger domain protein FlbC"/>
    <property type="match status" value="1"/>
</dbReference>
<proteinExistence type="inferred from homology"/>
<evidence type="ECO:0000259" key="12">
    <source>
        <dbReference type="PROSITE" id="PS50157"/>
    </source>
</evidence>
<evidence type="ECO:0000256" key="11">
    <source>
        <dbReference type="SAM" id="MobiDB-lite"/>
    </source>
</evidence>
<keyword evidence="3" id="KW-0677">Repeat</keyword>
<dbReference type="PROSITE" id="PS50157">
    <property type="entry name" value="ZINC_FINGER_C2H2_2"/>
    <property type="match status" value="2"/>
</dbReference>
<evidence type="ECO:0000256" key="4">
    <source>
        <dbReference type="ARBA" id="ARBA00022771"/>
    </source>
</evidence>
<dbReference type="FunFam" id="3.30.160.60:FF:001102">
    <property type="entry name" value="Transcription factor IIIA"/>
    <property type="match status" value="1"/>
</dbReference>
<dbReference type="Proteomes" id="UP000614610">
    <property type="component" value="Unassembled WGS sequence"/>
</dbReference>